<keyword evidence="3" id="KW-0813">Transport</keyword>
<dbReference type="Gene3D" id="3.40.190.10">
    <property type="entry name" value="Periplasmic binding protein-like II"/>
    <property type="match status" value="2"/>
</dbReference>
<dbReference type="RefSeq" id="WP_184383287.1">
    <property type="nucleotide sequence ID" value="NZ_JACIDJ010000002.1"/>
</dbReference>
<comment type="similarity">
    <text evidence="2">Belongs to the bacterial solute-binding protein 1 family.</text>
</comment>
<dbReference type="InterPro" id="IPR050490">
    <property type="entry name" value="Bact_solute-bd_prot1"/>
</dbReference>
<dbReference type="PANTHER" id="PTHR43649">
    <property type="entry name" value="ARABINOSE-BINDING PROTEIN-RELATED"/>
    <property type="match status" value="1"/>
</dbReference>
<evidence type="ECO:0000256" key="1">
    <source>
        <dbReference type="ARBA" id="ARBA00004418"/>
    </source>
</evidence>
<evidence type="ECO:0000256" key="4">
    <source>
        <dbReference type="ARBA" id="ARBA00022729"/>
    </source>
</evidence>
<dbReference type="CDD" id="cd14750">
    <property type="entry name" value="PBP2_TMBP"/>
    <property type="match status" value="1"/>
</dbReference>
<dbReference type="GO" id="GO:0042597">
    <property type="term" value="C:periplasmic space"/>
    <property type="evidence" value="ECO:0007669"/>
    <property type="project" value="UniProtKB-SubCell"/>
</dbReference>
<reference evidence="6 7" key="1">
    <citation type="submission" date="2020-08" db="EMBL/GenBank/DDBJ databases">
        <title>Genomic Encyclopedia of Type Strains, Phase IV (KMG-IV): sequencing the most valuable type-strain genomes for metagenomic binning, comparative biology and taxonomic classification.</title>
        <authorList>
            <person name="Goeker M."/>
        </authorList>
    </citation>
    <scope>NUCLEOTIDE SEQUENCE [LARGE SCALE GENOMIC DNA]</scope>
    <source>
        <strain evidence="6 7">DSM 19979</strain>
    </source>
</reference>
<feature type="signal peptide" evidence="5">
    <location>
        <begin position="1"/>
        <end position="21"/>
    </location>
</feature>
<evidence type="ECO:0000313" key="7">
    <source>
        <dbReference type="Proteomes" id="UP000553193"/>
    </source>
</evidence>
<evidence type="ECO:0000256" key="5">
    <source>
        <dbReference type="SAM" id="SignalP"/>
    </source>
</evidence>
<dbReference type="PANTHER" id="PTHR43649:SF34">
    <property type="entry name" value="ABC TRANSPORTER PERIPLASMIC-BINDING PROTEIN YCJN-RELATED"/>
    <property type="match status" value="1"/>
</dbReference>
<accession>A0A840ACE9</accession>
<evidence type="ECO:0000313" key="6">
    <source>
        <dbReference type="EMBL" id="MBB3898206.1"/>
    </source>
</evidence>
<organism evidence="6 7">
    <name type="scientific">Roseococcus suduntuyensis</name>
    <dbReference type="NCBI Taxonomy" id="455361"/>
    <lineage>
        <taxon>Bacteria</taxon>
        <taxon>Pseudomonadati</taxon>
        <taxon>Pseudomonadota</taxon>
        <taxon>Alphaproteobacteria</taxon>
        <taxon>Acetobacterales</taxon>
        <taxon>Roseomonadaceae</taxon>
        <taxon>Roseococcus</taxon>
    </lineage>
</organism>
<comment type="subcellular location">
    <subcellularLocation>
        <location evidence="1">Periplasm</location>
    </subcellularLocation>
</comment>
<evidence type="ECO:0000256" key="3">
    <source>
        <dbReference type="ARBA" id="ARBA00022448"/>
    </source>
</evidence>
<gene>
    <name evidence="6" type="ORF">GGQ83_001643</name>
</gene>
<dbReference type="InterPro" id="IPR006059">
    <property type="entry name" value="SBP"/>
</dbReference>
<dbReference type="AlphaFoldDB" id="A0A840ACE9"/>
<protein>
    <submittedName>
        <fullName evidence="6">Trehalose/maltose transport system substrate-binding protein</fullName>
    </submittedName>
</protein>
<name>A0A840ACE9_9PROT</name>
<dbReference type="Pfam" id="PF13416">
    <property type="entry name" value="SBP_bac_8"/>
    <property type="match status" value="1"/>
</dbReference>
<keyword evidence="7" id="KW-1185">Reference proteome</keyword>
<comment type="caution">
    <text evidence="6">The sequence shown here is derived from an EMBL/GenBank/DDBJ whole genome shotgun (WGS) entry which is preliminary data.</text>
</comment>
<dbReference type="EMBL" id="JACIDJ010000002">
    <property type="protein sequence ID" value="MBB3898206.1"/>
    <property type="molecule type" value="Genomic_DNA"/>
</dbReference>
<feature type="chain" id="PRO_5032574630" evidence="5">
    <location>
        <begin position="22"/>
        <end position="409"/>
    </location>
</feature>
<sequence>MPRLAPVIAALAWLCLGQAAAARLVIACGAVGTEAALCREGAEAWARAEGREVALVAMPAGSTERLALIQQLLAARSADIDVFQLDIVWPGILARHLLDLAPHLPPEEVAAHLPSLIANNTVGGRLVALPWLANAGLLYYRADLLARHGRGVPESWEALEEMARHIQAVEGGWGLVFQGRAYEGLTVNALEWLHAAGAGRIVEPDGRVSIATPEAAAVLRRAAGWVGTIAPRGVLNHAEEDARGIFQSGQAVFMRNWPYAWPLLEAEGSAVAGRVGVAPLPGGGAVLGGEQLGVSRHSRQPEAAISLVRHLTGAAEQRRRALAAGAPPTRPALYDDPELQAANPAFALLAVALEGAVARPSAVTGNRYNQVSAEFWNAVHNTLSGRLEAEVALARLDRILARVGRDGQW</sequence>
<dbReference type="Proteomes" id="UP000553193">
    <property type="component" value="Unassembled WGS sequence"/>
</dbReference>
<keyword evidence="4 5" id="KW-0732">Signal</keyword>
<proteinExistence type="inferred from homology"/>
<evidence type="ECO:0000256" key="2">
    <source>
        <dbReference type="ARBA" id="ARBA00008520"/>
    </source>
</evidence>
<dbReference type="SUPFAM" id="SSF53850">
    <property type="entry name" value="Periplasmic binding protein-like II"/>
    <property type="match status" value="1"/>
</dbReference>